<dbReference type="AlphaFoldDB" id="A0A3G2UNQ9"/>
<dbReference type="EMBL" id="CP033227">
    <property type="protein sequence ID" value="AYO75682.1"/>
    <property type="molecule type" value="Genomic_DNA"/>
</dbReference>
<evidence type="ECO:0000313" key="2">
    <source>
        <dbReference type="Proteomes" id="UP000280708"/>
    </source>
</evidence>
<name>A0A3G2UNQ9_SPHYA</name>
<protein>
    <recommendedName>
        <fullName evidence="3">Tn3 transposase DDE domain-containing protein</fullName>
    </recommendedName>
</protein>
<evidence type="ECO:0000313" key="1">
    <source>
        <dbReference type="EMBL" id="AYO75682.1"/>
    </source>
</evidence>
<organism evidence="1 2">
    <name type="scientific">Sphingobium yanoikuyae</name>
    <name type="common">Sphingomonas yanoikuyae</name>
    <dbReference type="NCBI Taxonomy" id="13690"/>
    <lineage>
        <taxon>Bacteria</taxon>
        <taxon>Pseudomonadati</taxon>
        <taxon>Pseudomonadota</taxon>
        <taxon>Alphaproteobacteria</taxon>
        <taxon>Sphingomonadales</taxon>
        <taxon>Sphingomonadaceae</taxon>
        <taxon>Sphingobium</taxon>
    </lineage>
</organism>
<geneLocation type="plasmid" evidence="2">
    <name>pf1</name>
</geneLocation>
<gene>
    <name evidence="1" type="ORF">EBF16_01450</name>
</gene>
<evidence type="ECO:0008006" key="3">
    <source>
        <dbReference type="Google" id="ProtNLM"/>
    </source>
</evidence>
<dbReference type="Proteomes" id="UP000280708">
    <property type="component" value="Plasmid pF1"/>
</dbReference>
<keyword evidence="1" id="KW-0614">Plasmid</keyword>
<sequence>MLQHLSPLGWQHINLTGDYLWTDPDAPSSALRPLRQMHAVEGPAKP</sequence>
<accession>A0A3G2UNQ9</accession>
<reference evidence="1 2" key="1">
    <citation type="submission" date="2018-10" db="EMBL/GenBank/DDBJ databases">
        <title>Characterization and genome analysis of a novel bacterium Sphingobium yanoikuyae SJTF8 capable of degrading PAHs.</title>
        <authorList>
            <person name="Yin C."/>
            <person name="Xiong W."/>
            <person name="Liang R."/>
        </authorList>
    </citation>
    <scope>NUCLEOTIDE SEQUENCE [LARGE SCALE GENOMIC DNA]</scope>
    <source>
        <strain evidence="1 2">SJTF8</strain>
        <plasmid evidence="2">pf1</plasmid>
    </source>
</reference>
<proteinExistence type="predicted"/>